<gene>
    <name evidence="1" type="ORF">S06H3_47769</name>
</gene>
<sequence length="30" mass="3445">MRNIAEVKTGVIAVSRDCFPIELAQKRRDK</sequence>
<reference evidence="1" key="1">
    <citation type="journal article" date="2014" name="Front. Microbiol.">
        <title>High frequency of phylogenetically diverse reductive dehalogenase-homologous genes in deep subseafloor sedimentary metagenomes.</title>
        <authorList>
            <person name="Kawai M."/>
            <person name="Futagami T."/>
            <person name="Toyoda A."/>
            <person name="Takaki Y."/>
            <person name="Nishi S."/>
            <person name="Hori S."/>
            <person name="Arai W."/>
            <person name="Tsubouchi T."/>
            <person name="Morono Y."/>
            <person name="Uchiyama I."/>
            <person name="Ito T."/>
            <person name="Fujiyama A."/>
            <person name="Inagaki F."/>
            <person name="Takami H."/>
        </authorList>
    </citation>
    <scope>NUCLEOTIDE SEQUENCE</scope>
    <source>
        <strain evidence="1">Expedition CK06-06</strain>
    </source>
</reference>
<name>X1MZK2_9ZZZZ</name>
<organism evidence="1">
    <name type="scientific">marine sediment metagenome</name>
    <dbReference type="NCBI Taxonomy" id="412755"/>
    <lineage>
        <taxon>unclassified sequences</taxon>
        <taxon>metagenomes</taxon>
        <taxon>ecological metagenomes</taxon>
    </lineage>
</organism>
<dbReference type="EMBL" id="BARV01030031">
    <property type="protein sequence ID" value="GAI36728.1"/>
    <property type="molecule type" value="Genomic_DNA"/>
</dbReference>
<accession>X1MZK2</accession>
<proteinExistence type="predicted"/>
<evidence type="ECO:0000313" key="1">
    <source>
        <dbReference type="EMBL" id="GAI36728.1"/>
    </source>
</evidence>
<protein>
    <submittedName>
        <fullName evidence="1">Uncharacterized protein</fullName>
    </submittedName>
</protein>
<feature type="non-terminal residue" evidence="1">
    <location>
        <position position="30"/>
    </location>
</feature>
<comment type="caution">
    <text evidence="1">The sequence shown here is derived from an EMBL/GenBank/DDBJ whole genome shotgun (WGS) entry which is preliminary data.</text>
</comment>
<dbReference type="AlphaFoldDB" id="X1MZK2"/>